<dbReference type="AlphaFoldDB" id="A0A3N4JEB0"/>
<gene>
    <name evidence="2" type="ORF">L873DRAFT_1813816</name>
</gene>
<dbReference type="GO" id="GO:0006313">
    <property type="term" value="P:DNA transposition"/>
    <property type="evidence" value="ECO:0007669"/>
    <property type="project" value="InterPro"/>
</dbReference>
<dbReference type="EMBL" id="ML120433">
    <property type="protein sequence ID" value="RPA94780.1"/>
    <property type="molecule type" value="Genomic_DNA"/>
</dbReference>
<dbReference type="Pfam" id="PF01498">
    <property type="entry name" value="HTH_Tnp_Tc3_2"/>
    <property type="match status" value="1"/>
</dbReference>
<organism evidence="2 3">
    <name type="scientific">Choiromyces venosus 120613-1</name>
    <dbReference type="NCBI Taxonomy" id="1336337"/>
    <lineage>
        <taxon>Eukaryota</taxon>
        <taxon>Fungi</taxon>
        <taxon>Dikarya</taxon>
        <taxon>Ascomycota</taxon>
        <taxon>Pezizomycotina</taxon>
        <taxon>Pezizomycetes</taxon>
        <taxon>Pezizales</taxon>
        <taxon>Tuberaceae</taxon>
        <taxon>Choiromyces</taxon>
    </lineage>
</organism>
<dbReference type="GO" id="GO:0003677">
    <property type="term" value="F:DNA binding"/>
    <property type="evidence" value="ECO:0007669"/>
    <property type="project" value="InterPro"/>
</dbReference>
<evidence type="ECO:0000259" key="1">
    <source>
        <dbReference type="Pfam" id="PF01498"/>
    </source>
</evidence>
<keyword evidence="3" id="KW-1185">Reference proteome</keyword>
<reference evidence="2 3" key="1">
    <citation type="journal article" date="2018" name="Nat. Ecol. Evol.">
        <title>Pezizomycetes genomes reveal the molecular basis of ectomycorrhizal truffle lifestyle.</title>
        <authorList>
            <person name="Murat C."/>
            <person name="Payen T."/>
            <person name="Noel B."/>
            <person name="Kuo A."/>
            <person name="Morin E."/>
            <person name="Chen J."/>
            <person name="Kohler A."/>
            <person name="Krizsan K."/>
            <person name="Balestrini R."/>
            <person name="Da Silva C."/>
            <person name="Montanini B."/>
            <person name="Hainaut M."/>
            <person name="Levati E."/>
            <person name="Barry K.W."/>
            <person name="Belfiori B."/>
            <person name="Cichocki N."/>
            <person name="Clum A."/>
            <person name="Dockter R.B."/>
            <person name="Fauchery L."/>
            <person name="Guy J."/>
            <person name="Iotti M."/>
            <person name="Le Tacon F."/>
            <person name="Lindquist E.A."/>
            <person name="Lipzen A."/>
            <person name="Malagnac F."/>
            <person name="Mello A."/>
            <person name="Molinier V."/>
            <person name="Miyauchi S."/>
            <person name="Poulain J."/>
            <person name="Riccioni C."/>
            <person name="Rubini A."/>
            <person name="Sitrit Y."/>
            <person name="Splivallo R."/>
            <person name="Traeger S."/>
            <person name="Wang M."/>
            <person name="Zifcakova L."/>
            <person name="Wipf D."/>
            <person name="Zambonelli A."/>
            <person name="Paolocci F."/>
            <person name="Nowrousian M."/>
            <person name="Ottonello S."/>
            <person name="Baldrian P."/>
            <person name="Spatafora J.W."/>
            <person name="Henrissat B."/>
            <person name="Nagy L.G."/>
            <person name="Aury J.M."/>
            <person name="Wincker P."/>
            <person name="Grigoriev I.V."/>
            <person name="Bonfante P."/>
            <person name="Martin F.M."/>
        </authorList>
    </citation>
    <scope>NUCLEOTIDE SEQUENCE [LARGE SCALE GENOMIC DNA]</scope>
    <source>
        <strain evidence="2 3">120613-1</strain>
    </source>
</reference>
<sequence>MLEVALHDRTITYEEIAQKVAPQVTGHTVMRRLAENYLHKWIAMKREHLDEETARKRLE</sequence>
<evidence type="ECO:0000313" key="3">
    <source>
        <dbReference type="Proteomes" id="UP000276215"/>
    </source>
</evidence>
<dbReference type="GO" id="GO:0015074">
    <property type="term" value="P:DNA integration"/>
    <property type="evidence" value="ECO:0007669"/>
    <property type="project" value="InterPro"/>
</dbReference>
<dbReference type="InterPro" id="IPR002492">
    <property type="entry name" value="Transposase_Tc1-like"/>
</dbReference>
<evidence type="ECO:0000313" key="2">
    <source>
        <dbReference type="EMBL" id="RPA94780.1"/>
    </source>
</evidence>
<accession>A0A3N4JEB0</accession>
<protein>
    <recommendedName>
        <fullName evidence="1">Transposase Tc1-like domain-containing protein</fullName>
    </recommendedName>
</protein>
<name>A0A3N4JEB0_9PEZI</name>
<feature type="domain" description="Transposase Tc1-like" evidence="1">
    <location>
        <begin position="3"/>
        <end position="59"/>
    </location>
</feature>
<dbReference type="Proteomes" id="UP000276215">
    <property type="component" value="Unassembled WGS sequence"/>
</dbReference>
<proteinExistence type="predicted"/>